<evidence type="ECO:0000313" key="1">
    <source>
        <dbReference type="EMBL" id="KKM19646.1"/>
    </source>
</evidence>
<comment type="caution">
    <text evidence="1">The sequence shown here is derived from an EMBL/GenBank/DDBJ whole genome shotgun (WGS) entry which is preliminary data.</text>
</comment>
<reference evidence="1" key="1">
    <citation type="journal article" date="2015" name="Nature">
        <title>Complex archaea that bridge the gap between prokaryotes and eukaryotes.</title>
        <authorList>
            <person name="Spang A."/>
            <person name="Saw J.H."/>
            <person name="Jorgensen S.L."/>
            <person name="Zaremba-Niedzwiedzka K."/>
            <person name="Martijn J."/>
            <person name="Lind A.E."/>
            <person name="van Eijk R."/>
            <person name="Schleper C."/>
            <person name="Guy L."/>
            <person name="Ettema T.J."/>
        </authorList>
    </citation>
    <scope>NUCLEOTIDE SEQUENCE</scope>
</reference>
<gene>
    <name evidence="1" type="ORF">LCGC14_1653530</name>
</gene>
<protein>
    <recommendedName>
        <fullName evidence="2">DUF2493 domain-containing protein</fullName>
    </recommendedName>
</protein>
<dbReference type="AlphaFoldDB" id="A0A0F9HW77"/>
<evidence type="ECO:0008006" key="2">
    <source>
        <dbReference type="Google" id="ProtNLM"/>
    </source>
</evidence>
<organism evidence="1">
    <name type="scientific">marine sediment metagenome</name>
    <dbReference type="NCBI Taxonomy" id="412755"/>
    <lineage>
        <taxon>unclassified sequences</taxon>
        <taxon>metagenomes</taxon>
        <taxon>ecological metagenomes</taxon>
    </lineage>
</organism>
<accession>A0A0F9HW77</accession>
<name>A0A0F9HW77_9ZZZZ</name>
<proteinExistence type="predicted"/>
<dbReference type="SUPFAM" id="SSF102405">
    <property type="entry name" value="MCP/YpsA-like"/>
    <property type="match status" value="1"/>
</dbReference>
<sequence length="132" mass="14704">MKIMTTLLITGSRYANFNLLLIANDVVRGAKKKGWSIIVGDASGIDKAVIDMCDELGVDVTVYGAYGRIRNATKTGVNRPLGNSRFPYHLRDIHMISKADVVCAIWNGKSKSTLKNYQYAKEMNIKAFLMEE</sequence>
<dbReference type="EMBL" id="LAZR01013940">
    <property type="protein sequence ID" value="KKM19646.1"/>
    <property type="molecule type" value="Genomic_DNA"/>
</dbReference>